<keyword evidence="1" id="KW-0614">Plasmid</keyword>
<dbReference type="AlphaFoldDB" id="A0A5B9T1Y0"/>
<sequence>MVLQLGNALSEFLLVLSRSSLSVSGVLGFVLTR</sequence>
<protein>
    <submittedName>
        <fullName evidence="1">Uncharacterized protein</fullName>
    </submittedName>
</protein>
<dbReference type="EMBL" id="MK439385">
    <property type="protein sequence ID" value="QEG97742.1"/>
    <property type="molecule type" value="Genomic_DNA"/>
</dbReference>
<organism evidence="1">
    <name type="scientific">Agrobacterium tumefaciens</name>
    <dbReference type="NCBI Taxonomy" id="358"/>
    <lineage>
        <taxon>Bacteria</taxon>
        <taxon>Pseudomonadati</taxon>
        <taxon>Pseudomonadota</taxon>
        <taxon>Alphaproteobacteria</taxon>
        <taxon>Hyphomicrobiales</taxon>
        <taxon>Rhizobiaceae</taxon>
        <taxon>Rhizobium/Agrobacterium group</taxon>
        <taxon>Agrobacterium</taxon>
        <taxon>Agrobacterium tumefaciens complex</taxon>
    </lineage>
</organism>
<name>A0A5B9T1Y0_AGRTU</name>
<geneLocation type="plasmid" evidence="1">
    <name>pTiKerr27</name>
</geneLocation>
<evidence type="ECO:0000313" key="1">
    <source>
        <dbReference type="EMBL" id="QEG97742.1"/>
    </source>
</evidence>
<proteinExistence type="predicted"/>
<accession>A0A5B9T1Y0</accession>
<gene>
    <name evidence="1" type="ORF">AgrTiKerr27_00012</name>
</gene>
<reference evidence="1" key="1">
    <citation type="journal article" date="2019" name="Genome Biol. Evol.">
        <title>Complete Sequence of Succinamopine Ti-Plasmid pTiEU6 Reveals Its Evolutionary Relatedness with Nopaline-Type Ti-Plasmids.</title>
        <authorList>
            <person name="Shao S."/>
            <person name="van Heusden G.P.H."/>
            <person name="Hooykaas P.J.J."/>
        </authorList>
    </citation>
    <scope>NUCLEOTIDE SEQUENCE</scope>
    <source>
        <strain evidence="1">Kerr27</strain>
        <plasmid evidence="1">pTiKerr27</plasmid>
    </source>
</reference>